<dbReference type="Proteomes" id="UP001597178">
    <property type="component" value="Unassembled WGS sequence"/>
</dbReference>
<dbReference type="SUPFAM" id="SSF54427">
    <property type="entry name" value="NTF2-like"/>
    <property type="match status" value="1"/>
</dbReference>
<protein>
    <recommendedName>
        <fullName evidence="3">DUF4878 domain-containing protein</fullName>
    </recommendedName>
</protein>
<evidence type="ECO:0000313" key="1">
    <source>
        <dbReference type="EMBL" id="MFD1362105.1"/>
    </source>
</evidence>
<dbReference type="InterPro" id="IPR032710">
    <property type="entry name" value="NTF2-like_dom_sf"/>
</dbReference>
<sequence length="148" mass="17535">MWKIIVLTVGVILTGILLFILFHKSPEEQAGDAVETFYTYEQNADFTDSWEMFHPYMKERFAKTHYLQDRAHVFMDHFDVETFGFTVGSAAEMEDWQPDDEEELIEVVYKVPVEMHYEGKYGNFTLVQNVFATEVDGEWTILWDYKQH</sequence>
<reference evidence="2" key="1">
    <citation type="journal article" date="2019" name="Int. J. Syst. Evol. Microbiol.">
        <title>The Global Catalogue of Microorganisms (GCM) 10K type strain sequencing project: providing services to taxonomists for standard genome sequencing and annotation.</title>
        <authorList>
            <consortium name="The Broad Institute Genomics Platform"/>
            <consortium name="The Broad Institute Genome Sequencing Center for Infectious Disease"/>
            <person name="Wu L."/>
            <person name="Ma J."/>
        </authorList>
    </citation>
    <scope>NUCLEOTIDE SEQUENCE [LARGE SCALE GENOMIC DNA]</scope>
    <source>
        <strain evidence="2">CCUG 54822</strain>
    </source>
</reference>
<dbReference type="EMBL" id="JBHTNH010000023">
    <property type="protein sequence ID" value="MFD1362105.1"/>
    <property type="molecule type" value="Genomic_DNA"/>
</dbReference>
<accession>A0ABW3ZVN1</accession>
<evidence type="ECO:0008006" key="3">
    <source>
        <dbReference type="Google" id="ProtNLM"/>
    </source>
</evidence>
<proteinExistence type="predicted"/>
<name>A0ABW3ZVN1_9BACI</name>
<evidence type="ECO:0000313" key="2">
    <source>
        <dbReference type="Proteomes" id="UP001597178"/>
    </source>
</evidence>
<gene>
    <name evidence="1" type="ORF">ACFQ4A_10610</name>
</gene>
<comment type="caution">
    <text evidence="1">The sequence shown here is derived from an EMBL/GenBank/DDBJ whole genome shotgun (WGS) entry which is preliminary data.</text>
</comment>
<keyword evidence="2" id="KW-1185">Reference proteome</keyword>
<organism evidence="1 2">
    <name type="scientific">Lentibacillus salinarum</name>
    <dbReference type="NCBI Taxonomy" id="446820"/>
    <lineage>
        <taxon>Bacteria</taxon>
        <taxon>Bacillati</taxon>
        <taxon>Bacillota</taxon>
        <taxon>Bacilli</taxon>
        <taxon>Bacillales</taxon>
        <taxon>Bacillaceae</taxon>
        <taxon>Lentibacillus</taxon>
    </lineage>
</organism>
<dbReference type="RefSeq" id="WP_382400321.1">
    <property type="nucleotide sequence ID" value="NZ_JBHTNH010000023.1"/>
</dbReference>